<organism evidence="2 3">
    <name type="scientific">Robbsia betulipollinis</name>
    <dbReference type="NCBI Taxonomy" id="2981849"/>
    <lineage>
        <taxon>Bacteria</taxon>
        <taxon>Pseudomonadati</taxon>
        <taxon>Pseudomonadota</taxon>
        <taxon>Betaproteobacteria</taxon>
        <taxon>Burkholderiales</taxon>
        <taxon>Burkholderiaceae</taxon>
        <taxon>Robbsia</taxon>
    </lineage>
</organism>
<dbReference type="RefSeq" id="WP_267845125.1">
    <property type="nucleotide sequence ID" value="NZ_JAPMXC010000001.1"/>
</dbReference>
<proteinExistence type="predicted"/>
<sequence length="501" mass="54683">MQAPYPTFATPSVSGPDAPAPQRIAVLGSGISGMAAAWLLSHRHTVTVFEKATRFGGHSNTVQVSAHGVEARVDTGFIVYNEACYPNLTALFEHLGVATRATDMSLGISLDDGALEYAGDGLDTLFAQRRNLVQPRFWSMLRDLVRFYREAPRHLGRFDGASIGDWLAARGYGAAFRDDHLMPMAAAIWSAPAHRLLDHPAEAFVRFCQNHGLLTLGTRPQWRTVSGGSTEYVKKLTAEFGARIAVKPAAVSVSRRGPRMHGTEGSDAAHAGADAGAGVRIRCADGSSETFDAVVIATHADEALALLDEPTAAERALLGAFRYSRNRAVLHGDTALMPQRRKVWSSWNYLGRRSAFEQGAMRPNGAGEDARTETLCLTYWMNRLQHLDARLPLFVTLNPGREPDAARRYYETDYTHPIFNGDTLHAQHRLWELQGQHRTWFCGAYFGAGFHEDGLQAGLAVAEQLGNVRRPWTLATPSSRIHVHPVAGAAGRRPLAAAESA</sequence>
<dbReference type="InterPro" id="IPR036188">
    <property type="entry name" value="FAD/NAD-bd_sf"/>
</dbReference>
<dbReference type="Proteomes" id="UP001082899">
    <property type="component" value="Unassembled WGS sequence"/>
</dbReference>
<comment type="caution">
    <text evidence="2">The sequence shown here is derived from an EMBL/GenBank/DDBJ whole genome shotgun (WGS) entry which is preliminary data.</text>
</comment>
<evidence type="ECO:0000313" key="2">
    <source>
        <dbReference type="EMBL" id="MCY0385957.1"/>
    </source>
</evidence>
<dbReference type="EMBL" id="JAPMXC010000001">
    <property type="protein sequence ID" value="MCY0385957.1"/>
    <property type="molecule type" value="Genomic_DNA"/>
</dbReference>
<accession>A0ABT3ZHQ8</accession>
<gene>
    <name evidence="2" type="ORF">OVY01_01600</name>
</gene>
<dbReference type="Gene3D" id="1.10.405.20">
    <property type="match status" value="1"/>
</dbReference>
<dbReference type="Gene3D" id="3.50.50.60">
    <property type="entry name" value="FAD/NAD(P)-binding domain"/>
    <property type="match status" value="1"/>
</dbReference>
<protein>
    <submittedName>
        <fullName evidence="2">NAD(P)-binding protein</fullName>
    </submittedName>
</protein>
<dbReference type="Gene3D" id="3.30.70.1990">
    <property type="match status" value="1"/>
</dbReference>
<dbReference type="PANTHER" id="PTHR42923:SF17">
    <property type="entry name" value="AMINE OXIDASE DOMAIN-CONTAINING PROTEIN"/>
    <property type="match status" value="1"/>
</dbReference>
<keyword evidence="3" id="KW-1185">Reference proteome</keyword>
<dbReference type="SUPFAM" id="SSF51905">
    <property type="entry name" value="FAD/NAD(P)-binding domain"/>
    <property type="match status" value="1"/>
</dbReference>
<reference evidence="2" key="1">
    <citation type="submission" date="2022-11" db="EMBL/GenBank/DDBJ databases">
        <title>Robbsia betulipollinis sp. nov., isolated from pollen of birch (Betula pendula).</title>
        <authorList>
            <person name="Shi H."/>
            <person name="Ambika Manirajan B."/>
            <person name="Ratering S."/>
            <person name="Geissler-Plaum R."/>
            <person name="Schnell S."/>
        </authorList>
    </citation>
    <scope>NUCLEOTIDE SEQUENCE</scope>
    <source>
        <strain evidence="2">Bb-Pol-6</strain>
    </source>
</reference>
<dbReference type="InterPro" id="IPR050464">
    <property type="entry name" value="Zeta_carotene_desat/Oxidored"/>
</dbReference>
<name>A0ABT3ZHQ8_9BURK</name>
<dbReference type="Pfam" id="PF01593">
    <property type="entry name" value="Amino_oxidase"/>
    <property type="match status" value="1"/>
</dbReference>
<dbReference type="InterPro" id="IPR002937">
    <property type="entry name" value="Amino_oxidase"/>
</dbReference>
<evidence type="ECO:0000313" key="3">
    <source>
        <dbReference type="Proteomes" id="UP001082899"/>
    </source>
</evidence>
<dbReference type="PANTHER" id="PTHR42923">
    <property type="entry name" value="PROTOPORPHYRINOGEN OXIDASE"/>
    <property type="match status" value="1"/>
</dbReference>
<evidence type="ECO:0000259" key="1">
    <source>
        <dbReference type="Pfam" id="PF01593"/>
    </source>
</evidence>
<feature type="domain" description="Amine oxidase" evidence="1">
    <location>
        <begin position="31"/>
        <end position="346"/>
    </location>
</feature>